<gene>
    <name evidence="11 13" type="primary">atpB</name>
    <name evidence="13" type="ORF">DL240_01570</name>
</gene>
<feature type="transmembrane region" description="Helical" evidence="11">
    <location>
        <begin position="161"/>
        <end position="183"/>
    </location>
</feature>
<dbReference type="InterPro" id="IPR023011">
    <property type="entry name" value="ATP_synth_F0_asu_AS"/>
</dbReference>
<keyword evidence="6 11" id="KW-0375">Hydrogen ion transport</keyword>
<dbReference type="InterPro" id="IPR045082">
    <property type="entry name" value="ATP_syn_F0_a_bact/chloroplast"/>
</dbReference>
<evidence type="ECO:0000256" key="4">
    <source>
        <dbReference type="ARBA" id="ARBA00022547"/>
    </source>
</evidence>
<evidence type="ECO:0000256" key="1">
    <source>
        <dbReference type="ARBA" id="ARBA00004141"/>
    </source>
</evidence>
<feature type="transmembrane region" description="Helical" evidence="11">
    <location>
        <begin position="229"/>
        <end position="254"/>
    </location>
</feature>
<feature type="transmembrane region" description="Helical" evidence="11">
    <location>
        <begin position="35"/>
        <end position="58"/>
    </location>
</feature>
<dbReference type="NCBIfam" id="TIGR01131">
    <property type="entry name" value="ATP_synt_6_or_A"/>
    <property type="match status" value="1"/>
</dbReference>
<reference evidence="13 14" key="1">
    <citation type="submission" date="2018-05" db="EMBL/GenBank/DDBJ databases">
        <title>Lujinxingia marina gen. nov. sp. nov., a new facultative anaerobic member of the class Deltaproteobacteria, and proposal of Lujinxingaceae fam. nov.</title>
        <authorList>
            <person name="Li C.-M."/>
        </authorList>
    </citation>
    <scope>NUCLEOTIDE SEQUENCE [LARGE SCALE GENOMIC DNA]</scope>
    <source>
        <strain evidence="13 14">B210</strain>
    </source>
</reference>
<evidence type="ECO:0000313" key="14">
    <source>
        <dbReference type="Proteomes" id="UP000249169"/>
    </source>
</evidence>
<dbReference type="Pfam" id="PF00119">
    <property type="entry name" value="ATP-synt_A"/>
    <property type="match status" value="1"/>
</dbReference>
<evidence type="ECO:0000313" key="13">
    <source>
        <dbReference type="EMBL" id="RAL24924.1"/>
    </source>
</evidence>
<evidence type="ECO:0000256" key="12">
    <source>
        <dbReference type="RuleBase" id="RU000483"/>
    </source>
</evidence>
<keyword evidence="8 11" id="KW-0406">Ion transport</keyword>
<dbReference type="Gene3D" id="1.20.120.220">
    <property type="entry name" value="ATP synthase, F0 complex, subunit A"/>
    <property type="match status" value="1"/>
</dbReference>
<sequence length="259" mass="27964">MADYTFLDLIPAFAEQEHGEGWNHIFGDPVLNPSAAVGITHVVFTGVLVLLITVLALVASRKYRKRDEALVPVGKFSVAGFFEVLFEAVMGMMSDLMGKKAAKKFFPLIASLAVFIYLGNLMGLVVGFAPPTSNLNTGLACAIVVFLVYNVSGFMEQGFGYIKHFMGPILLLAPLIFIIELVGHAFRPVSLAVRLTGNMTGDHMVLGVFGDLAAGIFGVPFLIPVPFLFLGLLVCTIQALVFSLLSSIYIALAIEHEDH</sequence>
<evidence type="ECO:0000256" key="2">
    <source>
        <dbReference type="ARBA" id="ARBA00006810"/>
    </source>
</evidence>
<evidence type="ECO:0000256" key="10">
    <source>
        <dbReference type="ARBA" id="ARBA00023310"/>
    </source>
</evidence>
<dbReference type="OrthoDB" id="9789241at2"/>
<evidence type="ECO:0000256" key="5">
    <source>
        <dbReference type="ARBA" id="ARBA00022692"/>
    </source>
</evidence>
<keyword evidence="5 11" id="KW-0812">Transmembrane</keyword>
<dbReference type="PRINTS" id="PR00123">
    <property type="entry name" value="ATPASEA"/>
</dbReference>
<comment type="function">
    <text evidence="11 12">Key component of the proton channel; it plays a direct role in the translocation of protons across the membrane.</text>
</comment>
<dbReference type="GO" id="GO:0005886">
    <property type="term" value="C:plasma membrane"/>
    <property type="evidence" value="ECO:0007669"/>
    <property type="project" value="UniProtKB-SubCell"/>
</dbReference>
<name>A0A328CAS9_9DELT</name>
<feature type="transmembrane region" description="Helical" evidence="11">
    <location>
        <begin position="204"/>
        <end position="223"/>
    </location>
</feature>
<keyword evidence="11" id="KW-1003">Cell membrane</keyword>
<dbReference type="PANTHER" id="PTHR42823:SF3">
    <property type="entry name" value="ATP SYNTHASE SUBUNIT A, CHLOROPLASTIC"/>
    <property type="match status" value="1"/>
</dbReference>
<keyword evidence="14" id="KW-1185">Reference proteome</keyword>
<dbReference type="InterPro" id="IPR000568">
    <property type="entry name" value="ATP_synth_F0_asu"/>
</dbReference>
<evidence type="ECO:0000256" key="3">
    <source>
        <dbReference type="ARBA" id="ARBA00022448"/>
    </source>
</evidence>
<dbReference type="HAMAP" id="MF_01393">
    <property type="entry name" value="ATP_synth_a_bact"/>
    <property type="match status" value="1"/>
</dbReference>
<comment type="subcellular location">
    <subcellularLocation>
        <location evidence="11 12">Cell membrane</location>
        <topology evidence="11 12">Multi-pass membrane protein</topology>
    </subcellularLocation>
    <subcellularLocation>
        <location evidence="1">Membrane</location>
        <topology evidence="1">Multi-pass membrane protein</topology>
    </subcellularLocation>
</comment>
<keyword evidence="9 11" id="KW-0472">Membrane</keyword>
<dbReference type="GO" id="GO:0042777">
    <property type="term" value="P:proton motive force-driven plasma membrane ATP synthesis"/>
    <property type="evidence" value="ECO:0007669"/>
    <property type="project" value="TreeGrafter"/>
</dbReference>
<dbReference type="EMBL" id="QHKO01000001">
    <property type="protein sequence ID" value="RAL24924.1"/>
    <property type="molecule type" value="Genomic_DNA"/>
</dbReference>
<evidence type="ECO:0000256" key="9">
    <source>
        <dbReference type="ARBA" id="ARBA00023136"/>
    </source>
</evidence>
<evidence type="ECO:0000256" key="6">
    <source>
        <dbReference type="ARBA" id="ARBA00022781"/>
    </source>
</evidence>
<dbReference type="GO" id="GO:0045259">
    <property type="term" value="C:proton-transporting ATP synthase complex"/>
    <property type="evidence" value="ECO:0007669"/>
    <property type="project" value="UniProtKB-KW"/>
</dbReference>
<dbReference type="InterPro" id="IPR035908">
    <property type="entry name" value="F0_ATP_A_sf"/>
</dbReference>
<accession>A0A328CAS9</accession>
<dbReference type="PROSITE" id="PS00449">
    <property type="entry name" value="ATPASE_A"/>
    <property type="match status" value="1"/>
</dbReference>
<organism evidence="13 14">
    <name type="scientific">Lujinxingia litoralis</name>
    <dbReference type="NCBI Taxonomy" id="2211119"/>
    <lineage>
        <taxon>Bacteria</taxon>
        <taxon>Deltaproteobacteria</taxon>
        <taxon>Bradymonadales</taxon>
        <taxon>Lujinxingiaceae</taxon>
        <taxon>Lujinxingia</taxon>
    </lineage>
</organism>
<proteinExistence type="inferred from homology"/>
<dbReference type="CDD" id="cd00310">
    <property type="entry name" value="ATP-synt_Fo_a_6"/>
    <property type="match status" value="1"/>
</dbReference>
<comment type="similarity">
    <text evidence="2 11 12">Belongs to the ATPase A chain family.</text>
</comment>
<keyword evidence="10 11" id="KW-0066">ATP synthesis</keyword>
<dbReference type="PANTHER" id="PTHR42823">
    <property type="entry name" value="ATP SYNTHASE SUBUNIT A, CHLOROPLASTIC"/>
    <property type="match status" value="1"/>
</dbReference>
<evidence type="ECO:0000256" key="8">
    <source>
        <dbReference type="ARBA" id="ARBA00023065"/>
    </source>
</evidence>
<feature type="transmembrane region" description="Helical" evidence="11">
    <location>
        <begin position="70"/>
        <end position="93"/>
    </location>
</feature>
<evidence type="ECO:0000256" key="11">
    <source>
        <dbReference type="HAMAP-Rule" id="MF_01393"/>
    </source>
</evidence>
<keyword evidence="7 11" id="KW-1133">Transmembrane helix</keyword>
<dbReference type="Proteomes" id="UP000249169">
    <property type="component" value="Unassembled WGS sequence"/>
</dbReference>
<protein>
    <recommendedName>
        <fullName evidence="11 12">ATP synthase subunit a</fullName>
    </recommendedName>
    <alternativeName>
        <fullName evidence="11">ATP synthase F0 sector subunit a</fullName>
    </alternativeName>
    <alternativeName>
        <fullName evidence="11">F-ATPase subunit 6</fullName>
    </alternativeName>
</protein>
<dbReference type="GO" id="GO:0046933">
    <property type="term" value="F:proton-transporting ATP synthase activity, rotational mechanism"/>
    <property type="evidence" value="ECO:0007669"/>
    <property type="project" value="UniProtKB-UniRule"/>
</dbReference>
<feature type="transmembrane region" description="Helical" evidence="11">
    <location>
        <begin position="135"/>
        <end position="155"/>
    </location>
</feature>
<comment type="caution">
    <text evidence="13">The sequence shown here is derived from an EMBL/GenBank/DDBJ whole genome shotgun (WGS) entry which is preliminary data.</text>
</comment>
<dbReference type="SUPFAM" id="SSF81336">
    <property type="entry name" value="F1F0 ATP synthase subunit A"/>
    <property type="match status" value="1"/>
</dbReference>
<dbReference type="AlphaFoldDB" id="A0A328CAS9"/>
<dbReference type="RefSeq" id="WP_111728096.1">
    <property type="nucleotide sequence ID" value="NZ_QHKO01000001.1"/>
</dbReference>
<keyword evidence="4 11" id="KW-0138">CF(0)</keyword>
<evidence type="ECO:0000256" key="7">
    <source>
        <dbReference type="ARBA" id="ARBA00022989"/>
    </source>
</evidence>
<feature type="transmembrane region" description="Helical" evidence="11">
    <location>
        <begin position="105"/>
        <end position="128"/>
    </location>
</feature>
<keyword evidence="3 11" id="KW-0813">Transport</keyword>